<feature type="domain" description="Lnb N-terminal periplasmic" evidence="1">
    <location>
        <begin position="104"/>
        <end position="275"/>
    </location>
</feature>
<evidence type="ECO:0000259" key="2">
    <source>
        <dbReference type="Pfam" id="PF25222"/>
    </source>
</evidence>
<dbReference type="Pfam" id="PF25222">
    <property type="entry name" value="DUF7840"/>
    <property type="match status" value="1"/>
</dbReference>
<gene>
    <name evidence="4" type="ORF">BN874_300009</name>
</gene>
<dbReference type="InterPro" id="IPR025178">
    <property type="entry name" value="Lnb_N"/>
</dbReference>
<evidence type="ECO:0008006" key="6">
    <source>
        <dbReference type="Google" id="ProtNLM"/>
    </source>
</evidence>
<reference evidence="4 5" key="1">
    <citation type="journal article" date="2014" name="ISME J.">
        <title>Candidatus Competibacter-lineage genomes retrieved from metagenomes reveal functional metabolic diversity.</title>
        <authorList>
            <person name="McIlroy S.J."/>
            <person name="Albertsen M."/>
            <person name="Andresen E.K."/>
            <person name="Saunders A.M."/>
            <person name="Kristiansen R."/>
            <person name="Stokholm-Bjerregaard M."/>
            <person name="Nielsen K.L."/>
            <person name="Nielsen P.H."/>
        </authorList>
    </citation>
    <scope>NUCLEOTIDE SEQUENCE [LARGE SCALE GENOMIC DNA]</scope>
    <source>
        <strain evidence="4 5">Run_B_J11</strain>
    </source>
</reference>
<keyword evidence="5" id="KW-1185">Reference proteome</keyword>
<dbReference type="EMBL" id="CBTK010000224">
    <property type="protein sequence ID" value="CDH45930.1"/>
    <property type="molecule type" value="Genomic_DNA"/>
</dbReference>
<name>A0A7U7J531_9GAMM</name>
<organism evidence="4 5">
    <name type="scientific">Candidatus Contendobacter odensis Run_B_J11</name>
    <dbReference type="NCBI Taxonomy" id="1400861"/>
    <lineage>
        <taxon>Bacteria</taxon>
        <taxon>Pseudomonadati</taxon>
        <taxon>Pseudomonadota</taxon>
        <taxon>Gammaproteobacteria</taxon>
        <taxon>Candidatus Competibacteraceae</taxon>
        <taxon>Candidatus Contendibacter</taxon>
    </lineage>
</organism>
<dbReference type="InterPro" id="IPR057165">
    <property type="entry name" value="DUF7843"/>
</dbReference>
<evidence type="ECO:0000259" key="1">
    <source>
        <dbReference type="Pfam" id="PF13387"/>
    </source>
</evidence>
<dbReference type="Pfam" id="PF25225">
    <property type="entry name" value="DUF7843"/>
    <property type="match status" value="1"/>
</dbReference>
<protein>
    <recommendedName>
        <fullName evidence="6">DUF4105 domain-containing protein</fullName>
    </recommendedName>
</protein>
<evidence type="ECO:0000313" key="4">
    <source>
        <dbReference type="EMBL" id="CDH45930.1"/>
    </source>
</evidence>
<dbReference type="Proteomes" id="UP000019184">
    <property type="component" value="Unassembled WGS sequence"/>
</dbReference>
<evidence type="ECO:0000259" key="3">
    <source>
        <dbReference type="Pfam" id="PF25225"/>
    </source>
</evidence>
<sequence>MLHRAEAADLAARREWQTLLHYRPTADGAGVVSDADDPRFFLAPTGKTDPDAELAATLRAFFSTDAVGGDPQPAQCAFIARYRWLKRELEFDDRRLPPQSCERFQHWFHELNAESATLVFTSAYLNNPASLFGHTLLRLDRRGQTEHTRLLAYAINYAANDTASHGLMYAVDGITGGFKGTFDLQPYYKLVRTYSDLESRDLWEYRLNLSPPQLQRLLEHVWELREIQFDYYFFRENCAWQLLTLLEVADPTLRLSDEFTLWALPPDTIRLLVQQPGLVGAITARPARGTVIRRRYQALHPDERRLAQRLTDDPAITATPAFAQLAPERQALLLELVLDQRLHRRGGKLKGKNATVPVADEIAHQLLTARNRLAVAAAPVVIDPYATQPETGHTSRRIGFGFGQRNGTGFVELNARASYHDLLEPDAGYTPDAQIELLNIAIRYYQDRNRLKLDRLTVLDITSLPPVNALSPRPAWRIHVGWEPYPRPNCPDCTAFNLSGGLGLAAETGWRWRTLWFALPGLAFDYGGDFAGNYRAGLGMTAGTLLQPLAGWKVLASVSWLDYRWGETGTAIRWSIGQNLALGRDWALRADWRALEGTHEFGMGLRIYF</sequence>
<accession>A0A7U7J531</accession>
<feature type="domain" description="DUF7843" evidence="3">
    <location>
        <begin position="9"/>
        <end position="87"/>
    </location>
</feature>
<dbReference type="InterPro" id="IPR057162">
    <property type="entry name" value="DUF7840"/>
</dbReference>
<feature type="domain" description="DUF7840" evidence="2">
    <location>
        <begin position="387"/>
        <end position="595"/>
    </location>
</feature>
<dbReference type="Pfam" id="PF13387">
    <property type="entry name" value="Lnb_N"/>
    <property type="match status" value="1"/>
</dbReference>
<evidence type="ECO:0000313" key="5">
    <source>
        <dbReference type="Proteomes" id="UP000019184"/>
    </source>
</evidence>
<proteinExistence type="predicted"/>
<comment type="caution">
    <text evidence="4">The sequence shown here is derived from an EMBL/GenBank/DDBJ whole genome shotgun (WGS) entry which is preliminary data.</text>
</comment>
<dbReference type="AlphaFoldDB" id="A0A7U7J531"/>